<proteinExistence type="predicted"/>
<keyword evidence="2" id="KW-1185">Reference proteome</keyword>
<evidence type="ECO:0000313" key="1">
    <source>
        <dbReference type="EMBL" id="MQY28509.1"/>
    </source>
</evidence>
<comment type="caution">
    <text evidence="1">The sequence shown here is derived from an EMBL/GenBank/DDBJ whole genome shotgun (WGS) entry which is preliminary data.</text>
</comment>
<gene>
    <name evidence="1" type="ORF">NRB56_40930</name>
</gene>
<evidence type="ECO:0000313" key="2">
    <source>
        <dbReference type="Proteomes" id="UP000431401"/>
    </source>
</evidence>
<reference evidence="1 2" key="1">
    <citation type="submission" date="2019-10" db="EMBL/GenBank/DDBJ databases">
        <title>Nocardia macrotermitis sp. nov. and Nocardia aurantia sp. nov., isolated from the gut of fungus growing-termite Macrotermes natalensis.</title>
        <authorList>
            <person name="Benndorf R."/>
            <person name="Schwitalla J."/>
            <person name="Martin K."/>
            <person name="De Beer W."/>
            <person name="Kaster A.-K."/>
            <person name="Vollmers J."/>
            <person name="Poulsen M."/>
            <person name="Beemelmanns C."/>
        </authorList>
    </citation>
    <scope>NUCLEOTIDE SEQUENCE [LARGE SCALE GENOMIC DNA]</scope>
    <source>
        <strain evidence="1 2">RB56</strain>
    </source>
</reference>
<accession>A0A7K0DRY1</accession>
<dbReference type="Proteomes" id="UP000431401">
    <property type="component" value="Unassembled WGS sequence"/>
</dbReference>
<dbReference type="AlphaFoldDB" id="A0A7K0DRY1"/>
<name>A0A7K0DRY1_9NOCA</name>
<sequence length="42" mass="4193">MLVFASPIATTGTLLDTILALLASACSISASGNAACSTWTTF</sequence>
<organism evidence="1 2">
    <name type="scientific">Nocardia aurantia</name>
    <dbReference type="NCBI Taxonomy" id="2585199"/>
    <lineage>
        <taxon>Bacteria</taxon>
        <taxon>Bacillati</taxon>
        <taxon>Actinomycetota</taxon>
        <taxon>Actinomycetes</taxon>
        <taxon>Mycobacteriales</taxon>
        <taxon>Nocardiaceae</taxon>
        <taxon>Nocardia</taxon>
    </lineage>
</organism>
<protein>
    <submittedName>
        <fullName evidence="1">Uncharacterized protein</fullName>
    </submittedName>
</protein>
<dbReference type="RefSeq" id="WP_264767052.1">
    <property type="nucleotide sequence ID" value="NZ_WEGI01000009.1"/>
</dbReference>
<dbReference type="EMBL" id="WEGI01000009">
    <property type="protein sequence ID" value="MQY28509.1"/>
    <property type="molecule type" value="Genomic_DNA"/>
</dbReference>